<sequence length="242" mass="27144">MGRGGGVDVERIEEGEWNELQRNLVATIPFYDRINRFATLGQVSKWRRMVRARLPTGRVLEIGCGPGSFAEDVEGGGLICLDPIPEMLRIAEPRVNAKRSQRGDAPVQFVEGTAENLPFENDSFDAVCSLFSFRDWYDKRAGLTEVLRVLKPGGPIVIVDPAKMNRVHGWLGLIWMRVWVGSYARLVCGQRDHPWKWLTKTYAGFGTTKDYVRMLNEVGFEGAKAKVVFPGMATIWSARAPS</sequence>
<dbReference type="SUPFAM" id="SSF53335">
    <property type="entry name" value="S-adenosyl-L-methionine-dependent methyltransferases"/>
    <property type="match status" value="1"/>
</dbReference>
<dbReference type="Gene3D" id="3.40.50.150">
    <property type="entry name" value="Vaccinia Virus protein VP39"/>
    <property type="match status" value="1"/>
</dbReference>
<dbReference type="InterPro" id="IPR029063">
    <property type="entry name" value="SAM-dependent_MTases_sf"/>
</dbReference>
<evidence type="ECO:0000313" key="1">
    <source>
        <dbReference type="EMBL" id="SUZ89838.1"/>
    </source>
</evidence>
<accession>A0A381RFW1</accession>
<dbReference type="PANTHER" id="PTHR43591">
    <property type="entry name" value="METHYLTRANSFERASE"/>
    <property type="match status" value="1"/>
</dbReference>
<dbReference type="CDD" id="cd02440">
    <property type="entry name" value="AdoMet_MTases"/>
    <property type="match status" value="1"/>
</dbReference>
<proteinExistence type="predicted"/>
<organism evidence="1">
    <name type="scientific">marine metagenome</name>
    <dbReference type="NCBI Taxonomy" id="408172"/>
    <lineage>
        <taxon>unclassified sequences</taxon>
        <taxon>metagenomes</taxon>
        <taxon>ecological metagenomes</taxon>
    </lineage>
</organism>
<dbReference type="EMBL" id="UINC01001844">
    <property type="protein sequence ID" value="SUZ89838.1"/>
    <property type="molecule type" value="Genomic_DNA"/>
</dbReference>
<name>A0A381RFW1_9ZZZZ</name>
<protein>
    <recommendedName>
        <fullName evidence="2">Methyltransferase type 11 domain-containing protein</fullName>
    </recommendedName>
</protein>
<dbReference type="AlphaFoldDB" id="A0A381RFW1"/>
<reference evidence="1" key="1">
    <citation type="submission" date="2018-05" db="EMBL/GenBank/DDBJ databases">
        <authorList>
            <person name="Lanie J.A."/>
            <person name="Ng W.-L."/>
            <person name="Kazmierczak K.M."/>
            <person name="Andrzejewski T.M."/>
            <person name="Davidsen T.M."/>
            <person name="Wayne K.J."/>
            <person name="Tettelin H."/>
            <person name="Glass J.I."/>
            <person name="Rusch D."/>
            <person name="Podicherti R."/>
            <person name="Tsui H.-C.T."/>
            <person name="Winkler M.E."/>
        </authorList>
    </citation>
    <scope>NUCLEOTIDE SEQUENCE</scope>
</reference>
<dbReference type="Pfam" id="PF01209">
    <property type="entry name" value="Ubie_methyltran"/>
    <property type="match status" value="1"/>
</dbReference>
<evidence type="ECO:0008006" key="2">
    <source>
        <dbReference type="Google" id="ProtNLM"/>
    </source>
</evidence>
<gene>
    <name evidence="1" type="ORF">METZ01_LOCUS42692</name>
</gene>